<keyword evidence="9" id="KW-0067">ATP-binding</keyword>
<evidence type="ECO:0000256" key="7">
    <source>
        <dbReference type="ARBA" id="ARBA00022741"/>
    </source>
</evidence>
<evidence type="ECO:0000256" key="6">
    <source>
        <dbReference type="ARBA" id="ARBA00022692"/>
    </source>
</evidence>
<dbReference type="Pfam" id="PF07536">
    <property type="entry name" value="HWE_HK"/>
    <property type="match status" value="1"/>
</dbReference>
<keyword evidence="8 14" id="KW-0418">Kinase</keyword>
<evidence type="ECO:0000256" key="5">
    <source>
        <dbReference type="ARBA" id="ARBA00022679"/>
    </source>
</evidence>
<keyword evidence="10 12" id="KW-1133">Transmembrane helix</keyword>
<evidence type="ECO:0000259" key="13">
    <source>
        <dbReference type="PROSITE" id="PS50839"/>
    </source>
</evidence>
<organism evidence="14 15">
    <name type="scientific">Gemmobacter megaterium</name>
    <dbReference type="NCBI Taxonomy" id="1086013"/>
    <lineage>
        <taxon>Bacteria</taxon>
        <taxon>Pseudomonadati</taxon>
        <taxon>Pseudomonadota</taxon>
        <taxon>Alphaproteobacteria</taxon>
        <taxon>Rhodobacterales</taxon>
        <taxon>Paracoccaceae</taxon>
        <taxon>Gemmobacter</taxon>
    </lineage>
</organism>
<reference evidence="14 15" key="1">
    <citation type="submission" date="2017-01" db="EMBL/GenBank/DDBJ databases">
        <authorList>
            <person name="Mah S.A."/>
            <person name="Swanson W.J."/>
            <person name="Moy G.W."/>
            <person name="Vacquier V.D."/>
        </authorList>
    </citation>
    <scope>NUCLEOTIDE SEQUENCE [LARGE SCALE GENOMIC DNA]</scope>
    <source>
        <strain evidence="14 15">DSM 26375</strain>
    </source>
</reference>
<feature type="transmembrane region" description="Helical" evidence="12">
    <location>
        <begin position="294"/>
        <end position="315"/>
    </location>
</feature>
<evidence type="ECO:0000313" key="15">
    <source>
        <dbReference type="Proteomes" id="UP000186141"/>
    </source>
</evidence>
<keyword evidence="11 12" id="KW-0472">Membrane</keyword>
<keyword evidence="4" id="KW-0597">Phosphoprotein</keyword>
<sequence>MLRKLHIPAFAFLIAAGLGTGITGLVHRHEVTSATEKLERELTDVADLVSERVNRVSTVLMATRSYLGTRAAADMPRDRFARYVESLAHAGAIDGIHGLGLAEIISDATEAQMLERLRRDYGPERVFWPTERAPGLHTAIMLLEPADARNLAAIGYDMYSEPMRQAAMRASMDSGQPIISGPVKLVQEITADQQVGALIYLFMDGTEGSAQPGFVYAPVRMGRLFESIGLGGASPVAIRVVDASFPDPVLYQSATFAELEDADTILSTVETTIAGRKWQFSGRRNDASGLFSRWPLTMIVGAVSLLLSALIALAVQGFAASIRHNREFAQAQQRSLQEKDLHLREMSHRLKNALARVVAMTRQAGRQADSKEAFVTSMTQRLQSMAQAQDLLIRSATEGADLYTLVSVELKQIYGDADAGVTLDGPDIRLNATQTQALGLTVHELATNALKYGAGAALGGKLAITWQVQRIGRTQMLRLVWAETTVDTISEPERKGFGSQLIDSCIRLELGGTIERKFGSQGLTVTITVPFDQPAPRNRKA</sequence>
<gene>
    <name evidence="14" type="ORF">SAMN05421774_107154</name>
</gene>
<evidence type="ECO:0000256" key="10">
    <source>
        <dbReference type="ARBA" id="ARBA00022989"/>
    </source>
</evidence>
<dbReference type="AlphaFoldDB" id="A0A1N7Q6I7"/>
<dbReference type="EC" id="2.7.13.3" evidence="3"/>
<dbReference type="PANTHER" id="PTHR41523:SF8">
    <property type="entry name" value="ETHYLENE RESPONSE SENSOR PROTEIN"/>
    <property type="match status" value="1"/>
</dbReference>
<protein>
    <recommendedName>
        <fullName evidence="3">histidine kinase</fullName>
        <ecNumber evidence="3">2.7.13.3</ecNumber>
    </recommendedName>
</protein>
<name>A0A1N7Q6I7_9RHOB</name>
<dbReference type="SMART" id="SM00911">
    <property type="entry name" value="HWE_HK"/>
    <property type="match status" value="1"/>
</dbReference>
<dbReference type="GO" id="GO:0007165">
    <property type="term" value="P:signal transduction"/>
    <property type="evidence" value="ECO:0007669"/>
    <property type="project" value="UniProtKB-ARBA"/>
</dbReference>
<dbReference type="SMART" id="SM01079">
    <property type="entry name" value="CHASE"/>
    <property type="match status" value="1"/>
</dbReference>
<evidence type="ECO:0000256" key="9">
    <source>
        <dbReference type="ARBA" id="ARBA00022840"/>
    </source>
</evidence>
<dbReference type="Gene3D" id="3.30.450.350">
    <property type="entry name" value="CHASE domain"/>
    <property type="match status" value="1"/>
</dbReference>
<accession>A0A1N7Q6I7</accession>
<dbReference type="InterPro" id="IPR042240">
    <property type="entry name" value="CHASE_sf"/>
</dbReference>
<dbReference type="InterPro" id="IPR011102">
    <property type="entry name" value="Sig_transdc_His_kinase_HWE"/>
</dbReference>
<comment type="subcellular location">
    <subcellularLocation>
        <location evidence="2">Membrane</location>
    </subcellularLocation>
</comment>
<dbReference type="InterPro" id="IPR036890">
    <property type="entry name" value="HATPase_C_sf"/>
</dbReference>
<dbReference type="GO" id="GO:0005524">
    <property type="term" value="F:ATP binding"/>
    <property type="evidence" value="ECO:0007669"/>
    <property type="project" value="UniProtKB-KW"/>
</dbReference>
<feature type="domain" description="CHASE" evidence="13">
    <location>
        <begin position="71"/>
        <end position="281"/>
    </location>
</feature>
<proteinExistence type="predicted"/>
<evidence type="ECO:0000256" key="3">
    <source>
        <dbReference type="ARBA" id="ARBA00012438"/>
    </source>
</evidence>
<dbReference type="RefSeq" id="WP_076533264.1">
    <property type="nucleotide sequence ID" value="NZ_BMEH01000007.1"/>
</dbReference>
<evidence type="ECO:0000313" key="14">
    <source>
        <dbReference type="EMBL" id="SIT18510.1"/>
    </source>
</evidence>
<evidence type="ECO:0000256" key="11">
    <source>
        <dbReference type="ARBA" id="ARBA00023136"/>
    </source>
</evidence>
<keyword evidence="5" id="KW-0808">Transferase</keyword>
<evidence type="ECO:0000256" key="8">
    <source>
        <dbReference type="ARBA" id="ARBA00022777"/>
    </source>
</evidence>
<dbReference type="Proteomes" id="UP000186141">
    <property type="component" value="Unassembled WGS sequence"/>
</dbReference>
<keyword evidence="6 12" id="KW-0812">Transmembrane</keyword>
<dbReference type="Pfam" id="PF03924">
    <property type="entry name" value="CHASE"/>
    <property type="match status" value="1"/>
</dbReference>
<dbReference type="PANTHER" id="PTHR41523">
    <property type="entry name" value="TWO-COMPONENT SYSTEM SENSOR PROTEIN"/>
    <property type="match status" value="1"/>
</dbReference>
<evidence type="ECO:0000256" key="2">
    <source>
        <dbReference type="ARBA" id="ARBA00004370"/>
    </source>
</evidence>
<evidence type="ECO:0000256" key="1">
    <source>
        <dbReference type="ARBA" id="ARBA00000085"/>
    </source>
</evidence>
<dbReference type="Gene3D" id="3.30.565.10">
    <property type="entry name" value="Histidine kinase-like ATPase, C-terminal domain"/>
    <property type="match status" value="1"/>
</dbReference>
<dbReference type="PROSITE" id="PS50839">
    <property type="entry name" value="CHASE"/>
    <property type="match status" value="1"/>
</dbReference>
<evidence type="ECO:0000256" key="12">
    <source>
        <dbReference type="SAM" id="Phobius"/>
    </source>
</evidence>
<dbReference type="GO" id="GO:0016020">
    <property type="term" value="C:membrane"/>
    <property type="evidence" value="ECO:0007669"/>
    <property type="project" value="UniProtKB-SubCell"/>
</dbReference>
<keyword evidence="15" id="KW-1185">Reference proteome</keyword>
<dbReference type="InterPro" id="IPR006189">
    <property type="entry name" value="CHASE_dom"/>
</dbReference>
<evidence type="ECO:0000256" key="4">
    <source>
        <dbReference type="ARBA" id="ARBA00022553"/>
    </source>
</evidence>
<dbReference type="EMBL" id="FTOT01000007">
    <property type="protein sequence ID" value="SIT18510.1"/>
    <property type="molecule type" value="Genomic_DNA"/>
</dbReference>
<comment type="catalytic activity">
    <reaction evidence="1">
        <text>ATP + protein L-histidine = ADP + protein N-phospho-L-histidine.</text>
        <dbReference type="EC" id="2.7.13.3"/>
    </reaction>
</comment>
<dbReference type="OrthoDB" id="9816309at2"/>
<dbReference type="GO" id="GO:0004673">
    <property type="term" value="F:protein histidine kinase activity"/>
    <property type="evidence" value="ECO:0007669"/>
    <property type="project" value="UniProtKB-EC"/>
</dbReference>
<keyword evidence="7" id="KW-0547">Nucleotide-binding</keyword>
<dbReference type="STRING" id="1086013.SAMN05421774_107154"/>